<dbReference type="PANTHER" id="PTHR34448">
    <property type="entry name" value="AMINOPEPTIDASE"/>
    <property type="match status" value="1"/>
</dbReference>
<evidence type="ECO:0000256" key="5">
    <source>
        <dbReference type="ARBA" id="ARBA00022438"/>
    </source>
</evidence>
<evidence type="ECO:0000256" key="1">
    <source>
        <dbReference type="ARBA" id="ARBA00001941"/>
    </source>
</evidence>
<comment type="similarity">
    <text evidence="4">Belongs to the peptidase M29 family.</text>
</comment>
<proteinExistence type="inferred from homology"/>
<dbReference type="SUPFAM" id="SSF144052">
    <property type="entry name" value="Thermophilic metalloprotease-like"/>
    <property type="match status" value="1"/>
</dbReference>
<accession>A0ABT1VSD8</accession>
<sequence length="429" mass="45722">MDIQHGTPTDAGTDAPGIGGRRALLLDRLAETAVRTGLNLRHGQELVITAPLDAVPLVRRITEHAYKAGASLVTTFFADEESRLARFRFAPDAAFDYAPAWMADGIAAAFRSGAARMAITGDDPALLAEQDPEKVARANRANARVNRPALELITSFAVNWNIVACATPSWARTMFPGLPQAEALDRLWDAIFSASRIEGDDPVADWNAHNAHLHARAALLNNKQYAALRFAGPGTDLSVGLADGHLWAGGSEQAANGVVCNPNIPTEEVFTTPHRLRVEGTVRSTKPLSYQGTLIDDIQVRFQGGRIVDATAARGAEVLNRVLATDEGSSRLGEVALVPHSSPISRSGLLFQNTLFDENAASHIALGQAYTKCLSDTDGQDRAALTARGANESLIHIDWMIGSGQIDVDGVTAAGDAEPLMRSGEWVAA</sequence>
<evidence type="ECO:0000256" key="8">
    <source>
        <dbReference type="ARBA" id="ARBA00022801"/>
    </source>
</evidence>
<comment type="caution">
    <text evidence="10">The sequence shown here is derived from an EMBL/GenBank/DDBJ whole genome shotgun (WGS) entry which is preliminary data.</text>
</comment>
<dbReference type="RefSeq" id="WP_422918004.1">
    <property type="nucleotide sequence ID" value="NZ_JAMZEJ010000001.1"/>
</dbReference>
<comment type="cofactor">
    <cofactor evidence="3">
        <name>Zn(2+)</name>
        <dbReference type="ChEBI" id="CHEBI:29105"/>
    </cofactor>
</comment>
<dbReference type="InterPro" id="IPR000787">
    <property type="entry name" value="Peptidase_M29"/>
</dbReference>
<dbReference type="InterPro" id="IPR035097">
    <property type="entry name" value="M29_N-terminal"/>
</dbReference>
<protein>
    <submittedName>
        <fullName evidence="10">Aminopeptidase</fullName>
    </submittedName>
</protein>
<organism evidence="10 11">
    <name type="scientific">Rhizosaccharibacter radicis</name>
    <dbReference type="NCBI Taxonomy" id="2782605"/>
    <lineage>
        <taxon>Bacteria</taxon>
        <taxon>Pseudomonadati</taxon>
        <taxon>Pseudomonadota</taxon>
        <taxon>Alphaproteobacteria</taxon>
        <taxon>Acetobacterales</taxon>
        <taxon>Acetobacteraceae</taxon>
        <taxon>Rhizosaccharibacter</taxon>
    </lineage>
</organism>
<keyword evidence="7" id="KW-0479">Metal-binding</keyword>
<keyword evidence="5 10" id="KW-0031">Aminopeptidase</keyword>
<evidence type="ECO:0000256" key="4">
    <source>
        <dbReference type="ARBA" id="ARBA00008236"/>
    </source>
</evidence>
<reference evidence="10 11" key="1">
    <citation type="submission" date="2022-06" db="EMBL/GenBank/DDBJ databases">
        <title>Rhizosaccharibacter gen. nov. sp. nov. KSS12, endophytic bacteria isolated from sugarcane.</title>
        <authorList>
            <person name="Pitiwittayakul N."/>
        </authorList>
    </citation>
    <scope>NUCLEOTIDE SEQUENCE [LARGE SCALE GENOMIC DNA]</scope>
    <source>
        <strain evidence="10 11">KSS12</strain>
    </source>
</reference>
<name>A0ABT1VSD8_9PROT</name>
<evidence type="ECO:0000313" key="11">
    <source>
        <dbReference type="Proteomes" id="UP001524547"/>
    </source>
</evidence>
<evidence type="ECO:0000256" key="9">
    <source>
        <dbReference type="ARBA" id="ARBA00023049"/>
    </source>
</evidence>
<dbReference type="PANTHER" id="PTHR34448:SF3">
    <property type="entry name" value="AMINOPEPTIDASE AMPS"/>
    <property type="match status" value="1"/>
</dbReference>
<dbReference type="Pfam" id="PF02073">
    <property type="entry name" value="Peptidase_M29"/>
    <property type="match status" value="1"/>
</dbReference>
<evidence type="ECO:0000256" key="6">
    <source>
        <dbReference type="ARBA" id="ARBA00022670"/>
    </source>
</evidence>
<dbReference type="EMBL" id="JAMZEJ010000001">
    <property type="protein sequence ID" value="MCQ8239256.1"/>
    <property type="molecule type" value="Genomic_DNA"/>
</dbReference>
<keyword evidence="8" id="KW-0378">Hydrolase</keyword>
<dbReference type="PRINTS" id="PR00919">
    <property type="entry name" value="THERMOPTASE"/>
</dbReference>
<comment type="cofactor">
    <cofactor evidence="1">
        <name>Co(2+)</name>
        <dbReference type="ChEBI" id="CHEBI:48828"/>
    </cofactor>
</comment>
<dbReference type="Gene3D" id="3.40.1830.10">
    <property type="entry name" value="Thermophilic metalloprotease (M29)"/>
    <property type="match status" value="1"/>
</dbReference>
<evidence type="ECO:0000256" key="2">
    <source>
        <dbReference type="ARBA" id="ARBA00001946"/>
    </source>
</evidence>
<evidence type="ECO:0000256" key="3">
    <source>
        <dbReference type="ARBA" id="ARBA00001947"/>
    </source>
</evidence>
<dbReference type="InterPro" id="IPR052170">
    <property type="entry name" value="M29_Exopeptidase"/>
</dbReference>
<keyword evidence="9" id="KW-0482">Metalloprotease</keyword>
<gene>
    <name evidence="10" type="ORF">NFI88_00185</name>
</gene>
<keyword evidence="6" id="KW-0645">Protease</keyword>
<evidence type="ECO:0000313" key="10">
    <source>
        <dbReference type="EMBL" id="MCQ8239256.1"/>
    </source>
</evidence>
<dbReference type="Proteomes" id="UP001524547">
    <property type="component" value="Unassembled WGS sequence"/>
</dbReference>
<keyword evidence="11" id="KW-1185">Reference proteome</keyword>
<dbReference type="GO" id="GO:0004177">
    <property type="term" value="F:aminopeptidase activity"/>
    <property type="evidence" value="ECO:0007669"/>
    <property type="project" value="UniProtKB-KW"/>
</dbReference>
<evidence type="ECO:0000256" key="7">
    <source>
        <dbReference type="ARBA" id="ARBA00022723"/>
    </source>
</evidence>
<comment type="cofactor">
    <cofactor evidence="2">
        <name>Mg(2+)</name>
        <dbReference type="ChEBI" id="CHEBI:18420"/>
    </cofactor>
</comment>